<dbReference type="GO" id="GO:0002949">
    <property type="term" value="P:tRNA threonylcarbamoyladenosine modification"/>
    <property type="evidence" value="ECO:0007669"/>
    <property type="project" value="InterPro"/>
</dbReference>
<dbReference type="EMBL" id="DRXW01000272">
    <property type="protein sequence ID" value="HHR34176.1"/>
    <property type="molecule type" value="Genomic_DNA"/>
</dbReference>
<proteinExistence type="predicted"/>
<protein>
    <submittedName>
        <fullName evidence="2">tRNA (Adenosine(37)-N6)-threonylcarbamoyltransferase complex dimerization subunit type 1 TsaB</fullName>
    </submittedName>
</protein>
<dbReference type="InterPro" id="IPR022496">
    <property type="entry name" value="T6A_TsaB"/>
</dbReference>
<gene>
    <name evidence="2" type="primary">tsaB</name>
    <name evidence="2" type="ORF">ENM46_04445</name>
</gene>
<dbReference type="InterPro" id="IPR043129">
    <property type="entry name" value="ATPase_NBD"/>
</dbReference>
<reference evidence="2" key="1">
    <citation type="journal article" date="2020" name="mSystems">
        <title>Genome- and Community-Level Interaction Insights into Carbon Utilization and Element Cycling Functions of Hydrothermarchaeota in Hydrothermal Sediment.</title>
        <authorList>
            <person name="Zhou Z."/>
            <person name="Liu Y."/>
            <person name="Xu W."/>
            <person name="Pan J."/>
            <person name="Luo Z.H."/>
            <person name="Li M."/>
        </authorList>
    </citation>
    <scope>NUCLEOTIDE SEQUENCE [LARGE SCALE GENOMIC DNA]</scope>
    <source>
        <strain evidence="2">SpSt-1088</strain>
    </source>
</reference>
<evidence type="ECO:0000259" key="1">
    <source>
        <dbReference type="Pfam" id="PF00814"/>
    </source>
</evidence>
<dbReference type="GO" id="GO:0016740">
    <property type="term" value="F:transferase activity"/>
    <property type="evidence" value="ECO:0007669"/>
    <property type="project" value="UniProtKB-KW"/>
</dbReference>
<sequence length="217" mass="24493">MKIFAIDTSTPRVVACYSDEDKKVFIELETKAKHGIQISQISDMMNEVDFKNLDVVGIGIGPGSLTGLRVGIAFATGLGIGKKFVQVNSLKLIAHNLEFFDGYTIVLRKAREGYLYGAVYKSGNGNIEEIEKPFIDDIESIREKIEKYTPKLCIGDGAEFFECKLNENNFNLPSAKDLLRLVEKEIMCENFVEIVEPLYLQKSIAELNFEKKQKEHK</sequence>
<dbReference type="Pfam" id="PF00814">
    <property type="entry name" value="TsaD"/>
    <property type="match status" value="1"/>
</dbReference>
<dbReference type="InterPro" id="IPR000905">
    <property type="entry name" value="Gcp-like_dom"/>
</dbReference>
<name>A0A7C5U668_9BACT</name>
<dbReference type="AlphaFoldDB" id="A0A7C5U668"/>
<evidence type="ECO:0000313" key="2">
    <source>
        <dbReference type="EMBL" id="HHR34176.1"/>
    </source>
</evidence>
<comment type="caution">
    <text evidence="2">The sequence shown here is derived from an EMBL/GenBank/DDBJ whole genome shotgun (WGS) entry which is preliminary data.</text>
</comment>
<keyword evidence="2" id="KW-0808">Transferase</keyword>
<dbReference type="NCBIfam" id="TIGR03725">
    <property type="entry name" value="T6A_YeaZ"/>
    <property type="match status" value="1"/>
</dbReference>
<dbReference type="Gene3D" id="3.30.420.40">
    <property type="match status" value="1"/>
</dbReference>
<organism evidence="2">
    <name type="scientific">Fervidobacterium nodosum</name>
    <dbReference type="NCBI Taxonomy" id="2424"/>
    <lineage>
        <taxon>Bacteria</taxon>
        <taxon>Thermotogati</taxon>
        <taxon>Thermotogota</taxon>
        <taxon>Thermotogae</taxon>
        <taxon>Thermotogales</taxon>
        <taxon>Fervidobacteriaceae</taxon>
        <taxon>Fervidobacterium</taxon>
    </lineage>
</organism>
<dbReference type="Gene3D" id="3.30.420.200">
    <property type="match status" value="1"/>
</dbReference>
<dbReference type="SUPFAM" id="SSF53067">
    <property type="entry name" value="Actin-like ATPase domain"/>
    <property type="match status" value="2"/>
</dbReference>
<accession>A0A7C5U668</accession>
<feature type="domain" description="Gcp-like" evidence="1">
    <location>
        <begin position="42"/>
        <end position="142"/>
    </location>
</feature>